<accession>A0ACC0JML6</accession>
<comment type="caution">
    <text evidence="1">The sequence shown here is derived from an EMBL/GenBank/DDBJ whole genome shotgun (WGS) entry which is preliminary data.</text>
</comment>
<gene>
    <name evidence="1" type="ORF">MSG28_007173</name>
</gene>
<dbReference type="Proteomes" id="UP001064048">
    <property type="component" value="Chromosome 11"/>
</dbReference>
<organism evidence="1 2">
    <name type="scientific">Choristoneura fumiferana</name>
    <name type="common">Spruce budworm moth</name>
    <name type="synonym">Archips fumiferana</name>
    <dbReference type="NCBI Taxonomy" id="7141"/>
    <lineage>
        <taxon>Eukaryota</taxon>
        <taxon>Metazoa</taxon>
        <taxon>Ecdysozoa</taxon>
        <taxon>Arthropoda</taxon>
        <taxon>Hexapoda</taxon>
        <taxon>Insecta</taxon>
        <taxon>Pterygota</taxon>
        <taxon>Neoptera</taxon>
        <taxon>Endopterygota</taxon>
        <taxon>Lepidoptera</taxon>
        <taxon>Glossata</taxon>
        <taxon>Ditrysia</taxon>
        <taxon>Tortricoidea</taxon>
        <taxon>Tortricidae</taxon>
        <taxon>Tortricinae</taxon>
        <taxon>Choristoneura</taxon>
    </lineage>
</organism>
<reference evidence="1 2" key="1">
    <citation type="journal article" date="2022" name="Genome Biol. Evol.">
        <title>The Spruce Budworm Genome: Reconstructing the Evolutionary History of Antifreeze Proteins.</title>
        <authorList>
            <person name="Beliveau C."/>
            <person name="Gagne P."/>
            <person name="Picq S."/>
            <person name="Vernygora O."/>
            <person name="Keeling C.I."/>
            <person name="Pinkney K."/>
            <person name="Doucet D."/>
            <person name="Wen F."/>
            <person name="Johnston J.S."/>
            <person name="Maaroufi H."/>
            <person name="Boyle B."/>
            <person name="Laroche J."/>
            <person name="Dewar K."/>
            <person name="Juretic N."/>
            <person name="Blackburn G."/>
            <person name="Nisole A."/>
            <person name="Brunet B."/>
            <person name="Brandao M."/>
            <person name="Lumley L."/>
            <person name="Duan J."/>
            <person name="Quan G."/>
            <person name="Lucarotti C.J."/>
            <person name="Roe A.D."/>
            <person name="Sperling F.A.H."/>
            <person name="Levesque R.C."/>
            <person name="Cusson M."/>
        </authorList>
    </citation>
    <scope>NUCLEOTIDE SEQUENCE [LARGE SCALE GENOMIC DNA]</scope>
    <source>
        <strain evidence="1">Glfc:IPQL:Cfum</strain>
    </source>
</reference>
<keyword evidence="2" id="KW-1185">Reference proteome</keyword>
<evidence type="ECO:0000313" key="1">
    <source>
        <dbReference type="EMBL" id="KAI8425426.1"/>
    </source>
</evidence>
<dbReference type="EMBL" id="CM046111">
    <property type="protein sequence ID" value="KAI8425426.1"/>
    <property type="molecule type" value="Genomic_DNA"/>
</dbReference>
<protein>
    <submittedName>
        <fullName evidence="1">Uncharacterized protein</fullName>
    </submittedName>
</protein>
<proteinExistence type="predicted"/>
<sequence length="274" mass="31553">MLYEDAVGPYHIDEYGHQVYHFDSGLKTYHVDCDRNFQEVTDTCLHSYDDKGRYVMKDGEKIYQVMTCTSSYKLGEDTLLKKVTVDCGHSDAFKPNCGMLIKDLSDVEMLPKTEPMDITSTLDSEVVRYLWGAVGGALPPALRDVAALQPKNPIHYLAHRLLVYKYGKTKAEYRQMQEEAEAYRAKIYKDRKEKAIAEAKAWKAKQVKRRKPEESDDSQEQYTWYNTRFANPHNIYLKFLAELAWNHCASHQLPSTLPHPETALEAFSIPDGRT</sequence>
<evidence type="ECO:0000313" key="2">
    <source>
        <dbReference type="Proteomes" id="UP001064048"/>
    </source>
</evidence>
<name>A0ACC0JML6_CHOFU</name>